<proteinExistence type="predicted"/>
<dbReference type="OrthoDB" id="5069709at2"/>
<dbReference type="Gene3D" id="1.20.1260.20">
    <property type="entry name" value="PPE superfamily"/>
    <property type="match status" value="1"/>
</dbReference>
<evidence type="ECO:0000313" key="2">
    <source>
        <dbReference type="EMBL" id="PFG34426.1"/>
    </source>
</evidence>
<feature type="compositionally biased region" description="Polar residues" evidence="1">
    <location>
        <begin position="297"/>
        <end position="307"/>
    </location>
</feature>
<dbReference type="AlphaFoldDB" id="A0A2A9E709"/>
<evidence type="ECO:0000313" key="3">
    <source>
        <dbReference type="Proteomes" id="UP000225548"/>
    </source>
</evidence>
<comment type="caution">
    <text evidence="2">The sequence shown here is derived from an EMBL/GenBank/DDBJ whole genome shotgun (WGS) entry which is preliminary data.</text>
</comment>
<reference evidence="2 3" key="1">
    <citation type="submission" date="2017-10" db="EMBL/GenBank/DDBJ databases">
        <title>Sequencing the genomes of 1000 actinobacteria strains.</title>
        <authorList>
            <person name="Klenk H.-P."/>
        </authorList>
    </citation>
    <scope>NUCLEOTIDE SEQUENCE [LARGE SCALE GENOMIC DNA]</scope>
    <source>
        <strain evidence="2 3">DSM 18966</strain>
    </source>
</reference>
<gene>
    <name evidence="2" type="ORF">ATL42_2336</name>
</gene>
<evidence type="ECO:0000256" key="1">
    <source>
        <dbReference type="SAM" id="MobiDB-lite"/>
    </source>
</evidence>
<organism evidence="2 3">
    <name type="scientific">Sanguibacter antarcticus</name>
    <dbReference type="NCBI Taxonomy" id="372484"/>
    <lineage>
        <taxon>Bacteria</taxon>
        <taxon>Bacillati</taxon>
        <taxon>Actinomycetota</taxon>
        <taxon>Actinomycetes</taxon>
        <taxon>Micrococcales</taxon>
        <taxon>Sanguibacteraceae</taxon>
        <taxon>Sanguibacter</taxon>
    </lineage>
</organism>
<dbReference type="RefSeq" id="WP_098455463.1">
    <property type="nucleotide sequence ID" value="NZ_PDJG01000001.1"/>
</dbReference>
<dbReference type="Proteomes" id="UP000225548">
    <property type="component" value="Unassembled WGS sequence"/>
</dbReference>
<feature type="region of interest" description="Disordered" evidence="1">
    <location>
        <begin position="281"/>
        <end position="307"/>
    </location>
</feature>
<sequence>MTDDLVPDSPTASVTAGVRGLDLGRSAVDAAVAGDWLGASLSGLGAAAEGVAMIIDPIGELLASGAAFLMEHVHPLPEMLDSIAGNPAEIEVFAGTWYNVAARLDEAADTYQSAQRGTTHDWTGAAATQYRCFADTFAEMLRSVSAICDGTGRALAIASGVVAAVRAIVRDLIADLVAKLIKWVAEIALTVGVGASWVVPQACAAVTTWVSRVSVWLNDLTTAMARLTDLTTTIGTSVKATNRAQAEVVNIMLAKPRIDLPSWPVGAMPTPPWHDPLWRSGMIPASSTTAGHGADAVNQSEQSQGNR</sequence>
<dbReference type="SUPFAM" id="SSF140459">
    <property type="entry name" value="PE/PPE dimer-like"/>
    <property type="match status" value="1"/>
</dbReference>
<name>A0A2A9E709_9MICO</name>
<evidence type="ECO:0008006" key="4">
    <source>
        <dbReference type="Google" id="ProtNLM"/>
    </source>
</evidence>
<dbReference type="EMBL" id="PDJG01000001">
    <property type="protein sequence ID" value="PFG34426.1"/>
    <property type="molecule type" value="Genomic_DNA"/>
</dbReference>
<accession>A0A2A9E709</accession>
<keyword evidence="3" id="KW-1185">Reference proteome</keyword>
<protein>
    <recommendedName>
        <fullName evidence="4">PPE family protein</fullName>
    </recommendedName>
</protein>
<dbReference type="InterPro" id="IPR038332">
    <property type="entry name" value="PPE_sf"/>
</dbReference>